<reference evidence="3" key="1">
    <citation type="journal article" date="2009" name="Appl. Environ. Microbiol.">
        <title>Complete genome sequence of the chemolithoautotrophic marine magnetotactic coccus strain MC-1.</title>
        <authorList>
            <person name="Schubbe S."/>
            <person name="Williams T.J."/>
            <person name="Xie G."/>
            <person name="Kiss H.E."/>
            <person name="Brettin T.S."/>
            <person name="Martinez D."/>
            <person name="Ross C.A."/>
            <person name="Schuler D."/>
            <person name="Cox B.L."/>
            <person name="Nealson K.H."/>
            <person name="Bazylinski D.A."/>
        </authorList>
    </citation>
    <scope>NUCLEOTIDE SEQUENCE [LARGE SCALE GENOMIC DNA]</scope>
    <source>
        <strain evidence="3">ATCC BAA-1437 / JCM 17883 / MC-1</strain>
    </source>
</reference>
<dbReference type="InterPro" id="IPR023753">
    <property type="entry name" value="FAD/NAD-binding_dom"/>
</dbReference>
<gene>
    <name evidence="2" type="ordered locus">Mmc1_0297</name>
</gene>
<dbReference type="AlphaFoldDB" id="A0L4D1"/>
<evidence type="ECO:0000313" key="2">
    <source>
        <dbReference type="EMBL" id="ABK42824.1"/>
    </source>
</evidence>
<feature type="domain" description="FAD/NAD(P)-binding" evidence="1">
    <location>
        <begin position="5"/>
        <end position="315"/>
    </location>
</feature>
<dbReference type="Pfam" id="PF07992">
    <property type="entry name" value="Pyr_redox_2"/>
    <property type="match status" value="1"/>
</dbReference>
<protein>
    <submittedName>
        <fullName evidence="2">FAD-dependent pyridine nucleotide-disulfide oxidoreductase</fullName>
    </submittedName>
</protein>
<dbReference type="InterPro" id="IPR036188">
    <property type="entry name" value="FAD/NAD-bd_sf"/>
</dbReference>
<dbReference type="Gene3D" id="3.50.50.60">
    <property type="entry name" value="FAD/NAD(P)-binding domain"/>
    <property type="match status" value="2"/>
</dbReference>
<dbReference type="HOGENOM" id="CLU_050485_0_0_5"/>
<keyword evidence="3" id="KW-1185">Reference proteome</keyword>
<dbReference type="RefSeq" id="WP_011711996.1">
    <property type="nucleotide sequence ID" value="NC_008576.1"/>
</dbReference>
<evidence type="ECO:0000313" key="3">
    <source>
        <dbReference type="Proteomes" id="UP000002586"/>
    </source>
</evidence>
<dbReference type="eggNOG" id="COG0446">
    <property type="taxonomic scope" value="Bacteria"/>
</dbReference>
<reference evidence="2 3" key="2">
    <citation type="journal article" date="2012" name="Int. J. Syst. Evol. Microbiol.">
        <title>Magnetococcus marinus gen. nov., sp. nov., a marine, magnetotactic bacterium that represents a novel lineage (Magnetococcaceae fam. nov.; Magnetococcales ord. nov.) at the base of the Alphaproteobacteria.</title>
        <authorList>
            <person name="Bazylinski D.A."/>
            <person name="Williams T.J."/>
            <person name="Lefevre C.T."/>
            <person name="Berg R.J."/>
            <person name="Zhang C.L."/>
            <person name="Bowser S.S."/>
            <person name="Dean A.J."/>
            <person name="Beveridge T.J."/>
        </authorList>
    </citation>
    <scope>NUCLEOTIDE SEQUENCE [LARGE SCALE GENOMIC DNA]</scope>
    <source>
        <strain evidence="3">ATCC BAA-1437 / JCM 17883 / MC-1</strain>
    </source>
</reference>
<dbReference type="SUPFAM" id="SSF51905">
    <property type="entry name" value="FAD/NAD(P)-binding domain"/>
    <property type="match status" value="2"/>
</dbReference>
<organism evidence="2 3">
    <name type="scientific">Magnetococcus marinus (strain ATCC BAA-1437 / JCM 17883 / MC-1)</name>
    <dbReference type="NCBI Taxonomy" id="156889"/>
    <lineage>
        <taxon>Bacteria</taxon>
        <taxon>Pseudomonadati</taxon>
        <taxon>Pseudomonadota</taxon>
        <taxon>Magnetococcia</taxon>
        <taxon>Magnetococcales</taxon>
        <taxon>Magnetococcaceae</taxon>
        <taxon>Magnetococcus</taxon>
    </lineage>
</organism>
<dbReference type="Proteomes" id="UP000002586">
    <property type="component" value="Chromosome"/>
</dbReference>
<sequence>MHARMHVTIIGTGFASIAAIKQLRKLDALKKLQITVIAPKPCFVHLPSMIWIPSGLRRAEDVTVDLTNFFKHMQVNYIPATVAQITHKGRTVITTQGEHIPNDGLIIASGGTYLQKAPGIEYTLNPCTGLTASERVRDRLQKMPGGTIAFGFAGNPNEPTAVRGGPMFEFLFGIHTQLKREKRRQDFKLIFFNPMLEPGKRLGPKAVKGMLNAMQQRGIETHLGHKIKAFGPDFVRTEGGEFAADMTLFIPGMRGLPLYEQSDLQLSPGGFIQGDQYCRAEGVMRTYVAGDAANLPGPDWKAKQGYGAGMQATAAASNLYDELLGRPIGATYRNELLCVVDTLDRGMFVQRSPKLNLILPPMRSMHYIKQFMEWKNIAPLR</sequence>
<accession>A0L4D1</accession>
<evidence type="ECO:0000259" key="1">
    <source>
        <dbReference type="Pfam" id="PF07992"/>
    </source>
</evidence>
<dbReference type="GO" id="GO:0016491">
    <property type="term" value="F:oxidoreductase activity"/>
    <property type="evidence" value="ECO:0007669"/>
    <property type="project" value="InterPro"/>
</dbReference>
<dbReference type="EMBL" id="CP000471">
    <property type="protein sequence ID" value="ABK42824.1"/>
    <property type="molecule type" value="Genomic_DNA"/>
</dbReference>
<dbReference type="PANTHER" id="PTHR43755">
    <property type="match status" value="1"/>
</dbReference>
<dbReference type="STRING" id="156889.Mmc1_0297"/>
<dbReference type="PANTHER" id="PTHR43755:SF1">
    <property type="entry name" value="FAD-DEPENDENT PYRIDINE NUCLEOTIDE-DISULPHIDE OXIDOREDUCTASE"/>
    <property type="match status" value="1"/>
</dbReference>
<name>A0L4D1_MAGMM</name>
<dbReference type="InterPro" id="IPR052541">
    <property type="entry name" value="SQRD"/>
</dbReference>
<proteinExistence type="predicted"/>
<dbReference type="KEGG" id="mgm:Mmc1_0297"/>